<evidence type="ECO:0000256" key="1">
    <source>
        <dbReference type="ARBA" id="ARBA00005783"/>
    </source>
</evidence>
<keyword evidence="2 6" id="KW-0813">Transport</keyword>
<dbReference type="Pfam" id="PF21638">
    <property type="entry name" value="SDA1_C"/>
    <property type="match status" value="1"/>
</dbReference>
<gene>
    <name evidence="11" type="ORF">EMPG_10601</name>
</gene>
<keyword evidence="5 6" id="KW-0539">Nucleus</keyword>
<evidence type="ECO:0000259" key="9">
    <source>
        <dbReference type="Pfam" id="PF08158"/>
    </source>
</evidence>
<dbReference type="STRING" id="2060906.A0A0H1B4I6"/>
<comment type="subcellular location">
    <subcellularLocation>
        <location evidence="6">Nucleus</location>
        <location evidence="6">Nucleolus</location>
    </subcellularLocation>
</comment>
<comment type="caution">
    <text evidence="11">The sequence shown here is derived from an EMBL/GenBank/DDBJ whole genome shotgun (WGS) entry which is preliminary data.</text>
</comment>
<feature type="compositionally biased region" description="Basic residues" evidence="7">
    <location>
        <begin position="739"/>
        <end position="756"/>
    </location>
</feature>
<dbReference type="PANTHER" id="PTHR12730:SF0">
    <property type="entry name" value="PROTEIN SDA1 HOMOLOG"/>
    <property type="match status" value="1"/>
</dbReference>
<dbReference type="Pfam" id="PF05285">
    <property type="entry name" value="SDA1_dom"/>
    <property type="match status" value="1"/>
</dbReference>
<organism evidence="11 12">
    <name type="scientific">Blastomyces silverae</name>
    <dbReference type="NCBI Taxonomy" id="2060906"/>
    <lineage>
        <taxon>Eukaryota</taxon>
        <taxon>Fungi</taxon>
        <taxon>Dikarya</taxon>
        <taxon>Ascomycota</taxon>
        <taxon>Pezizomycotina</taxon>
        <taxon>Eurotiomycetes</taxon>
        <taxon>Eurotiomycetidae</taxon>
        <taxon>Onygenales</taxon>
        <taxon>Ajellomycetaceae</taxon>
        <taxon>Blastomyces</taxon>
    </lineage>
</organism>
<evidence type="ECO:0000256" key="3">
    <source>
        <dbReference type="ARBA" id="ARBA00022517"/>
    </source>
</evidence>
<dbReference type="AlphaFoldDB" id="A0A0H1B4I6"/>
<feature type="compositionally biased region" description="Basic and acidic residues" evidence="7">
    <location>
        <begin position="677"/>
        <end position="690"/>
    </location>
</feature>
<feature type="compositionally biased region" description="Basic and acidic residues" evidence="7">
    <location>
        <begin position="698"/>
        <end position="710"/>
    </location>
</feature>
<proteinExistence type="inferred from homology"/>
<dbReference type="GO" id="GO:0042273">
    <property type="term" value="P:ribosomal large subunit biogenesis"/>
    <property type="evidence" value="ECO:0007669"/>
    <property type="project" value="UniProtKB-UniRule"/>
</dbReference>
<dbReference type="Proteomes" id="UP000053573">
    <property type="component" value="Unassembled WGS sequence"/>
</dbReference>
<accession>A0A0H1B4I6</accession>
<protein>
    <recommendedName>
        <fullName evidence="6">Protein SDA1</fullName>
    </recommendedName>
</protein>
<evidence type="ECO:0000256" key="5">
    <source>
        <dbReference type="ARBA" id="ARBA00023242"/>
    </source>
</evidence>
<dbReference type="EMBL" id="LDEV01003351">
    <property type="protein sequence ID" value="KLJ05988.1"/>
    <property type="molecule type" value="Genomic_DNA"/>
</dbReference>
<dbReference type="GO" id="GO:0000055">
    <property type="term" value="P:ribosomal large subunit export from nucleus"/>
    <property type="evidence" value="ECO:0007669"/>
    <property type="project" value="UniProtKB-UniRule"/>
</dbReference>
<feature type="region of interest" description="Disordered" evidence="7">
    <location>
        <begin position="503"/>
        <end position="531"/>
    </location>
</feature>
<keyword evidence="3 6" id="KW-0690">Ribosome biogenesis</keyword>
<evidence type="ECO:0000256" key="7">
    <source>
        <dbReference type="SAM" id="MobiDB-lite"/>
    </source>
</evidence>
<dbReference type="SUPFAM" id="SSF48371">
    <property type="entry name" value="ARM repeat"/>
    <property type="match status" value="1"/>
</dbReference>
<feature type="domain" description="SDA1 middle" evidence="8">
    <location>
        <begin position="548"/>
        <end position="680"/>
    </location>
</feature>
<keyword evidence="12" id="KW-1185">Reference proteome</keyword>
<feature type="region of interest" description="Disordered" evidence="7">
    <location>
        <begin position="560"/>
        <end position="604"/>
    </location>
</feature>
<dbReference type="Pfam" id="PF08158">
    <property type="entry name" value="SDA1_HEAT"/>
    <property type="match status" value="1"/>
</dbReference>
<evidence type="ECO:0000256" key="2">
    <source>
        <dbReference type="ARBA" id="ARBA00022448"/>
    </source>
</evidence>
<evidence type="ECO:0000259" key="8">
    <source>
        <dbReference type="Pfam" id="PF05285"/>
    </source>
</evidence>
<reference evidence="12" key="1">
    <citation type="journal article" date="2015" name="PLoS Genet.">
        <title>The dynamic genome and transcriptome of the human fungal pathogen Blastomyces and close relative Emmonsia.</title>
        <authorList>
            <person name="Munoz J.F."/>
            <person name="Gauthier G.M."/>
            <person name="Desjardins C.A."/>
            <person name="Gallo J.E."/>
            <person name="Holder J."/>
            <person name="Sullivan T.D."/>
            <person name="Marty A.J."/>
            <person name="Carmen J.C."/>
            <person name="Chen Z."/>
            <person name="Ding L."/>
            <person name="Gujja S."/>
            <person name="Magrini V."/>
            <person name="Misas E."/>
            <person name="Mitreva M."/>
            <person name="Priest M."/>
            <person name="Saif S."/>
            <person name="Whiston E.A."/>
            <person name="Young S."/>
            <person name="Zeng Q."/>
            <person name="Goldman W.E."/>
            <person name="Mardis E.R."/>
            <person name="Taylor J.W."/>
            <person name="McEwen J.G."/>
            <person name="Clay O.K."/>
            <person name="Klein B.S."/>
            <person name="Cuomo C.A."/>
        </authorList>
    </citation>
    <scope>NUCLEOTIDE SEQUENCE [LARGE SCALE GENOMIC DNA]</scope>
    <source>
        <strain evidence="12">UAMH 139</strain>
    </source>
</reference>
<keyword evidence="4 6" id="KW-0653">Protein transport</keyword>
<feature type="domain" description="SDA1 C-terminal" evidence="10">
    <location>
        <begin position="704"/>
        <end position="749"/>
    </location>
</feature>
<dbReference type="OrthoDB" id="2196187at2759"/>
<dbReference type="GO" id="GO:0015031">
    <property type="term" value="P:protein transport"/>
    <property type="evidence" value="ECO:0007669"/>
    <property type="project" value="UniProtKB-KW"/>
</dbReference>
<dbReference type="InterPro" id="IPR007949">
    <property type="entry name" value="SDA1_MD"/>
</dbReference>
<evidence type="ECO:0000313" key="12">
    <source>
        <dbReference type="Proteomes" id="UP000053573"/>
    </source>
</evidence>
<feature type="region of interest" description="Disordered" evidence="7">
    <location>
        <begin position="677"/>
        <end position="756"/>
    </location>
</feature>
<dbReference type="InterPro" id="IPR048292">
    <property type="entry name" value="SDA1_C"/>
</dbReference>
<dbReference type="InterPro" id="IPR012977">
    <property type="entry name" value="SDA1_N"/>
</dbReference>
<evidence type="ECO:0000313" key="11">
    <source>
        <dbReference type="EMBL" id="KLJ05988.1"/>
    </source>
</evidence>
<feature type="region of interest" description="Disordered" evidence="7">
    <location>
        <begin position="624"/>
        <end position="653"/>
    </location>
</feature>
<feature type="domain" description="SDA1 N-terminal" evidence="9">
    <location>
        <begin position="69"/>
        <end position="437"/>
    </location>
</feature>
<evidence type="ECO:0000259" key="10">
    <source>
        <dbReference type="Pfam" id="PF21638"/>
    </source>
</evidence>
<name>A0A0H1B4I6_9EURO</name>
<dbReference type="InterPro" id="IPR016024">
    <property type="entry name" value="ARM-type_fold"/>
</dbReference>
<feature type="compositionally biased region" description="Polar residues" evidence="7">
    <location>
        <begin position="624"/>
        <end position="643"/>
    </location>
</feature>
<feature type="compositionally biased region" description="Acidic residues" evidence="7">
    <location>
        <begin position="517"/>
        <end position="531"/>
    </location>
</feature>
<comment type="function">
    <text evidence="6">Required for 60S pre-ribosomal subunits export to the cytoplasm.</text>
</comment>
<dbReference type="GO" id="GO:0005730">
    <property type="term" value="C:nucleolus"/>
    <property type="evidence" value="ECO:0007669"/>
    <property type="project" value="UniProtKB-SubCell"/>
</dbReference>
<comment type="similarity">
    <text evidence="1 6">Belongs to the SDA1 family.</text>
</comment>
<evidence type="ECO:0000256" key="4">
    <source>
        <dbReference type="ARBA" id="ARBA00022927"/>
    </source>
</evidence>
<feature type="compositionally biased region" description="Basic and acidic residues" evidence="7">
    <location>
        <begin position="576"/>
        <end position="600"/>
    </location>
</feature>
<dbReference type="InterPro" id="IPR027312">
    <property type="entry name" value="Sda1"/>
</dbReference>
<dbReference type="PANTHER" id="PTHR12730">
    <property type="entry name" value="HSDA/SDA1-RELATED"/>
    <property type="match status" value="1"/>
</dbReference>
<evidence type="ECO:0000256" key="6">
    <source>
        <dbReference type="RuleBase" id="RU365057"/>
    </source>
</evidence>
<sequence length="756" mass="85295">MGKRKLGALEKVDADLTNLQHKIRRDPKSYIEDFRSQHYQYESHREIFMAAPSSATDTGIISLRDLIEFIAHVADCYRDITKNFANELTEILTLHHAMLESDLREKIVGSLVLLRKKEIIDSAILLQTLFPILVSTPSKTLRAFIFQKILSDLRTSNSKSVNHKLNRTVQTVLYNLITSDRTSVKALWAIKITRELWKRQIWSDAKAVEIMKEAALADNEKVAVGGVRFFLGGDKEREELEDESSDDEIPDVSQVRHVATINKKSKKKARQVDKAISMVKRKEKKKNQPHPLNFSAFHLLHDPQGFAETLFSKHLQNTKSKLNLEQKLLVLQLVSRLVGLHKLTMIQFYSYFLKYLTPKQPSVTSFLASLAQSTHPLVPPDVLEPLVQKIANEFVSEAAAAEVASAGLNAIREICVRQPLAMNDTLLQDLVMYRKSKDKGVMMAAKGLLSLYREVGAELLKKRDRGKNATIQLKTGERKDVRFGAEDAGEIEGIELLEQWKEEERRKRRREQGLPSDGEDGDEEENEEEDWGAWDVHEGDESDDSGGWIDVQSDDEINIELSDSEDEGPAAKKAKINKEDGEPRATTEDPQNDKEKEKKPCTLATTRILTPADLAKLAELRAQQSVSSLLPQNKTQRQKQAASNAARHMDDPLTAAEIEGLAALSAGKATRAEKIARMNELKTDRSDHLSKTAKKKERKEAQGKSTTNKEKARKKNFLMTLGKAKSKGKRSLVETRNVLKAHHDRQKRGGKRGNFS</sequence>